<dbReference type="PANTHER" id="PTHR13847">
    <property type="entry name" value="SARCOSINE DEHYDROGENASE-RELATED"/>
    <property type="match status" value="1"/>
</dbReference>
<dbReference type="Gene3D" id="3.50.50.60">
    <property type="entry name" value="FAD/NAD(P)-binding domain"/>
    <property type="match status" value="1"/>
</dbReference>
<evidence type="ECO:0000256" key="1">
    <source>
        <dbReference type="ARBA" id="ARBA00023002"/>
    </source>
</evidence>
<feature type="domain" description="FAD dependent oxidoreductase" evidence="2">
    <location>
        <begin position="5"/>
        <end position="375"/>
    </location>
</feature>
<evidence type="ECO:0000313" key="3">
    <source>
        <dbReference type="EMBL" id="AKQ64580.1"/>
    </source>
</evidence>
<evidence type="ECO:0000313" key="4">
    <source>
        <dbReference type="Proteomes" id="UP000009026"/>
    </source>
</evidence>
<dbReference type="RefSeq" id="WP_002634710.1">
    <property type="nucleotide sequence ID" value="NZ_CP012109.1"/>
</dbReference>
<dbReference type="GO" id="GO:0016491">
    <property type="term" value="F:oxidoreductase activity"/>
    <property type="evidence" value="ECO:0007669"/>
    <property type="project" value="UniProtKB-KW"/>
</dbReference>
<dbReference type="Gene3D" id="3.30.9.10">
    <property type="entry name" value="D-Amino Acid Oxidase, subunit A, domain 2"/>
    <property type="match status" value="1"/>
</dbReference>
<dbReference type="Pfam" id="PF01266">
    <property type="entry name" value="DAO"/>
    <property type="match status" value="1"/>
</dbReference>
<dbReference type="EMBL" id="CP012109">
    <property type="protein sequence ID" value="AKQ64580.1"/>
    <property type="molecule type" value="Genomic_DNA"/>
</dbReference>
<dbReference type="STRING" id="1297742.A176_001492"/>
<organism evidence="3 4">
    <name type="scientific">Pseudomyxococcus hansupus</name>
    <dbReference type="NCBI Taxonomy" id="1297742"/>
    <lineage>
        <taxon>Bacteria</taxon>
        <taxon>Pseudomonadati</taxon>
        <taxon>Myxococcota</taxon>
        <taxon>Myxococcia</taxon>
        <taxon>Myxococcales</taxon>
        <taxon>Cystobacterineae</taxon>
        <taxon>Myxococcaceae</taxon>
        <taxon>Pseudomyxococcus</taxon>
    </lineage>
</organism>
<keyword evidence="1" id="KW-0560">Oxidoreductase</keyword>
<name>A0A0H4WTD8_9BACT</name>
<evidence type="ECO:0000259" key="2">
    <source>
        <dbReference type="Pfam" id="PF01266"/>
    </source>
</evidence>
<reference evidence="3 4" key="1">
    <citation type="journal article" date="2016" name="PLoS ONE">
        <title>Complete Genome Sequence and Comparative Genomics of a Novel Myxobacterium Myxococcus hansupus.</title>
        <authorList>
            <person name="Sharma G."/>
            <person name="Narwani T."/>
            <person name="Subramanian S."/>
        </authorList>
    </citation>
    <scope>NUCLEOTIDE SEQUENCE [LARGE SCALE GENOMIC DNA]</scope>
    <source>
        <strain evidence="4">mixupus</strain>
    </source>
</reference>
<proteinExistence type="predicted"/>
<dbReference type="AlphaFoldDB" id="A0A0H4WTD8"/>
<keyword evidence="4" id="KW-1185">Reference proteome</keyword>
<dbReference type="GO" id="GO:0005737">
    <property type="term" value="C:cytoplasm"/>
    <property type="evidence" value="ECO:0007669"/>
    <property type="project" value="TreeGrafter"/>
</dbReference>
<dbReference type="PATRIC" id="fig|1297742.4.peg.1509"/>
<dbReference type="InterPro" id="IPR006076">
    <property type="entry name" value="FAD-dep_OxRdtase"/>
</dbReference>
<dbReference type="KEGG" id="mym:A176_001492"/>
<sequence>MDTYDIVVAGNGALGLATARALTLQDPSLRIAVVGPTSRPACASAAAGAMLGCYGEVTAPLLRTGPGRAKHAKGVLAARMWPTWLERLNSELPADAQVSINAGTIVFSNAKSGTIEDENFDAILKAVREEDEPHEMLDPNHVPGLNPADDCRPKHAVFLPREGSVDASRLLRGLTLALSQSPKVTVVDGAVKALDVQGGRVTGVRLEDGRALGAAQVVLAMGVGTQAVLDELPDLARRIPRIFCGGGTSLLLEVPRTALQHVVRTPNRAFACGLHGMPRGGGQLYFGATNILSAKPMLRTSPADMYFLLECVLEQIDQDLCGAQLVAWQAGNRPVTVDACPLIGPTSVEGLWLLTGTYRDGLFLSPLLGQHLARRVCGQSGLIAEDFLPERKPISLYSLKEARAEALKHYVAMGWEHGIRLPKVGWHRSFPRFYQQLLDSLYDALGEEEFVMPPELLAIVESNRAVMVPFFRNYYAEVRKAWA</sequence>
<dbReference type="eggNOG" id="COG0665">
    <property type="taxonomic scope" value="Bacteria"/>
</dbReference>
<dbReference type="OrthoDB" id="9805337at2"/>
<dbReference type="InterPro" id="IPR036188">
    <property type="entry name" value="FAD/NAD-bd_sf"/>
</dbReference>
<accession>A0A0H4WTD8</accession>
<gene>
    <name evidence="3" type="ORF">A176_001492</name>
</gene>
<protein>
    <submittedName>
        <fullName evidence="3">Glycine oxidase ThiO</fullName>
    </submittedName>
</protein>
<dbReference type="SUPFAM" id="SSF51905">
    <property type="entry name" value="FAD/NAD(P)-binding domain"/>
    <property type="match status" value="1"/>
</dbReference>
<dbReference type="Proteomes" id="UP000009026">
    <property type="component" value="Chromosome"/>
</dbReference>
<dbReference type="PANTHER" id="PTHR13847:SF289">
    <property type="entry name" value="GLYCINE OXIDASE"/>
    <property type="match status" value="1"/>
</dbReference>